<gene>
    <name evidence="2" type="ORF">POPTR_013G159100</name>
</gene>
<evidence type="ECO:0000313" key="3">
    <source>
        <dbReference type="Proteomes" id="UP000006729"/>
    </source>
</evidence>
<dbReference type="Proteomes" id="UP000006729">
    <property type="component" value="Chromosome 13"/>
</dbReference>
<dbReference type="HOGENOM" id="CLU_3017814_0_0_1"/>
<dbReference type="InParanoid" id="B9I770"/>
<accession>B9I770</accession>
<sequence>MTSSSRYVVVRASDDFYSRDTVICTIRVAAVAYNNVLWGEFMQPDWDIFYYLHLAT</sequence>
<protein>
    <submittedName>
        <fullName evidence="2">Uncharacterized protein</fullName>
    </submittedName>
</protein>
<keyword evidence="1" id="KW-0119">Carbohydrate metabolism</keyword>
<dbReference type="STRING" id="3694.B9I770"/>
<dbReference type="PANTHER" id="PTHR31268:SF5">
    <property type="entry name" value="GALACTINOL--SUCROSE GALACTOSYLTRANSFERASE 6-RELATED"/>
    <property type="match status" value="1"/>
</dbReference>
<dbReference type="AlphaFoldDB" id="B9I770"/>
<keyword evidence="3" id="KW-1185">Reference proteome</keyword>
<evidence type="ECO:0000313" key="2">
    <source>
        <dbReference type="EMBL" id="PNT08577.1"/>
    </source>
</evidence>
<name>B9I770_POPTR</name>
<dbReference type="Pfam" id="PF05691">
    <property type="entry name" value="Raffinose_syn"/>
    <property type="match status" value="1"/>
</dbReference>
<organism evidence="2 3">
    <name type="scientific">Populus trichocarpa</name>
    <name type="common">Western balsam poplar</name>
    <name type="synonym">Populus balsamifera subsp. trichocarpa</name>
    <dbReference type="NCBI Taxonomy" id="3694"/>
    <lineage>
        <taxon>Eukaryota</taxon>
        <taxon>Viridiplantae</taxon>
        <taxon>Streptophyta</taxon>
        <taxon>Embryophyta</taxon>
        <taxon>Tracheophyta</taxon>
        <taxon>Spermatophyta</taxon>
        <taxon>Magnoliopsida</taxon>
        <taxon>eudicotyledons</taxon>
        <taxon>Gunneridae</taxon>
        <taxon>Pentapetalae</taxon>
        <taxon>rosids</taxon>
        <taxon>fabids</taxon>
        <taxon>Malpighiales</taxon>
        <taxon>Salicaceae</taxon>
        <taxon>Saliceae</taxon>
        <taxon>Populus</taxon>
    </lineage>
</organism>
<evidence type="ECO:0000256" key="1">
    <source>
        <dbReference type="ARBA" id="ARBA00023277"/>
    </source>
</evidence>
<dbReference type="EMBL" id="CM009302">
    <property type="protein sequence ID" value="PNT08577.1"/>
    <property type="molecule type" value="Genomic_DNA"/>
</dbReference>
<dbReference type="InterPro" id="IPR008811">
    <property type="entry name" value="Glycosyl_hydrolases_36"/>
</dbReference>
<proteinExistence type="predicted"/>
<dbReference type="PANTHER" id="PTHR31268">
    <property type="match status" value="1"/>
</dbReference>
<reference evidence="2 3" key="1">
    <citation type="journal article" date="2006" name="Science">
        <title>The genome of black cottonwood, Populus trichocarpa (Torr. &amp; Gray).</title>
        <authorList>
            <person name="Tuskan G.A."/>
            <person name="Difazio S."/>
            <person name="Jansson S."/>
            <person name="Bohlmann J."/>
            <person name="Grigoriev I."/>
            <person name="Hellsten U."/>
            <person name="Putnam N."/>
            <person name="Ralph S."/>
            <person name="Rombauts S."/>
            <person name="Salamov A."/>
            <person name="Schein J."/>
            <person name="Sterck L."/>
            <person name="Aerts A."/>
            <person name="Bhalerao R.R."/>
            <person name="Bhalerao R.P."/>
            <person name="Blaudez D."/>
            <person name="Boerjan W."/>
            <person name="Brun A."/>
            <person name="Brunner A."/>
            <person name="Busov V."/>
            <person name="Campbell M."/>
            <person name="Carlson J."/>
            <person name="Chalot M."/>
            <person name="Chapman J."/>
            <person name="Chen G.L."/>
            <person name="Cooper D."/>
            <person name="Coutinho P.M."/>
            <person name="Couturier J."/>
            <person name="Covert S."/>
            <person name="Cronk Q."/>
            <person name="Cunningham R."/>
            <person name="Davis J."/>
            <person name="Degroeve S."/>
            <person name="Dejardin A."/>
            <person name="Depamphilis C."/>
            <person name="Detter J."/>
            <person name="Dirks B."/>
            <person name="Dubchak I."/>
            <person name="Duplessis S."/>
            <person name="Ehlting J."/>
            <person name="Ellis B."/>
            <person name="Gendler K."/>
            <person name="Goodstein D."/>
            <person name="Gribskov M."/>
            <person name="Grimwood J."/>
            <person name="Groover A."/>
            <person name="Gunter L."/>
            <person name="Hamberger B."/>
            <person name="Heinze B."/>
            <person name="Helariutta Y."/>
            <person name="Henrissat B."/>
            <person name="Holligan D."/>
            <person name="Holt R."/>
            <person name="Huang W."/>
            <person name="Islam-Faridi N."/>
            <person name="Jones S."/>
            <person name="Jones-Rhoades M."/>
            <person name="Jorgensen R."/>
            <person name="Joshi C."/>
            <person name="Kangasjarvi J."/>
            <person name="Karlsson J."/>
            <person name="Kelleher C."/>
            <person name="Kirkpatrick R."/>
            <person name="Kirst M."/>
            <person name="Kohler A."/>
            <person name="Kalluri U."/>
            <person name="Larimer F."/>
            <person name="Leebens-Mack J."/>
            <person name="Leple J.C."/>
            <person name="Locascio P."/>
            <person name="Lou Y."/>
            <person name="Lucas S."/>
            <person name="Martin F."/>
            <person name="Montanini B."/>
            <person name="Napoli C."/>
            <person name="Nelson D.R."/>
            <person name="Nelson C."/>
            <person name="Nieminen K."/>
            <person name="Nilsson O."/>
            <person name="Pereda V."/>
            <person name="Peter G."/>
            <person name="Philippe R."/>
            <person name="Pilate G."/>
            <person name="Poliakov A."/>
            <person name="Razumovskaya J."/>
            <person name="Richardson P."/>
            <person name="Rinaldi C."/>
            <person name="Ritland K."/>
            <person name="Rouze P."/>
            <person name="Ryaboy D."/>
            <person name="Schmutz J."/>
            <person name="Schrader J."/>
            <person name="Segerman B."/>
            <person name="Shin H."/>
            <person name="Siddiqui A."/>
            <person name="Sterky F."/>
            <person name="Terry A."/>
            <person name="Tsai C.J."/>
            <person name="Uberbacher E."/>
            <person name="Unneberg P."/>
            <person name="Vahala J."/>
            <person name="Wall K."/>
            <person name="Wessler S."/>
            <person name="Yang G."/>
            <person name="Yin T."/>
            <person name="Douglas C."/>
            <person name="Marra M."/>
            <person name="Sandberg G."/>
            <person name="Van de Peer Y."/>
            <person name="Rokhsar D."/>
        </authorList>
    </citation>
    <scope>NUCLEOTIDE SEQUENCE [LARGE SCALE GENOMIC DNA]</scope>
    <source>
        <strain evidence="3">cv. Nisqually</strain>
    </source>
</reference>